<protein>
    <recommendedName>
        <fullName evidence="4">RRM domain-containing protein</fullName>
    </recommendedName>
</protein>
<dbReference type="AlphaFoldDB" id="A0A3D8RI84"/>
<feature type="region of interest" description="Disordered" evidence="3">
    <location>
        <begin position="185"/>
        <end position="204"/>
    </location>
</feature>
<keyword evidence="2" id="KW-0175">Coiled coil</keyword>
<evidence type="ECO:0000313" key="5">
    <source>
        <dbReference type="EMBL" id="RDW73680.1"/>
    </source>
</evidence>
<evidence type="ECO:0000256" key="2">
    <source>
        <dbReference type="SAM" id="Coils"/>
    </source>
</evidence>
<evidence type="ECO:0000259" key="4">
    <source>
        <dbReference type="PROSITE" id="PS50102"/>
    </source>
</evidence>
<organism evidence="5 6">
    <name type="scientific">Coleophoma crateriformis</name>
    <dbReference type="NCBI Taxonomy" id="565419"/>
    <lineage>
        <taxon>Eukaryota</taxon>
        <taxon>Fungi</taxon>
        <taxon>Dikarya</taxon>
        <taxon>Ascomycota</taxon>
        <taxon>Pezizomycotina</taxon>
        <taxon>Leotiomycetes</taxon>
        <taxon>Helotiales</taxon>
        <taxon>Dermateaceae</taxon>
        <taxon>Coleophoma</taxon>
    </lineage>
</organism>
<dbReference type="InterPro" id="IPR035979">
    <property type="entry name" value="RBD_domain_sf"/>
</dbReference>
<dbReference type="InterPro" id="IPR012677">
    <property type="entry name" value="Nucleotide-bd_a/b_plait_sf"/>
</dbReference>
<dbReference type="Proteomes" id="UP000256328">
    <property type="component" value="Unassembled WGS sequence"/>
</dbReference>
<accession>A0A3D8RI84</accession>
<dbReference type="InterPro" id="IPR050441">
    <property type="entry name" value="RBM"/>
</dbReference>
<gene>
    <name evidence="5" type="ORF">BP5796_07122</name>
</gene>
<proteinExistence type="predicted"/>
<keyword evidence="1" id="KW-0694">RNA-binding</keyword>
<dbReference type="EMBL" id="PDLN01000010">
    <property type="protein sequence ID" value="RDW73680.1"/>
    <property type="molecule type" value="Genomic_DNA"/>
</dbReference>
<evidence type="ECO:0000313" key="6">
    <source>
        <dbReference type="Proteomes" id="UP000256328"/>
    </source>
</evidence>
<reference evidence="5 6" key="1">
    <citation type="journal article" date="2018" name="IMA Fungus">
        <title>IMA Genome-F 9: Draft genome sequence of Annulohypoxylon stygium, Aspergillus mulundensis, Berkeleyomyces basicola (syn. Thielaviopsis basicola), Ceratocystis smalleyi, two Cercospora beticola strains, Coleophoma cylindrospora, Fusarium fracticaudum, Phialophora cf. hyalina, and Morchella septimelata.</title>
        <authorList>
            <person name="Wingfield B.D."/>
            <person name="Bills G.F."/>
            <person name="Dong Y."/>
            <person name="Huang W."/>
            <person name="Nel W.J."/>
            <person name="Swalarsk-Parry B.S."/>
            <person name="Vaghefi N."/>
            <person name="Wilken P.M."/>
            <person name="An Z."/>
            <person name="de Beer Z.W."/>
            <person name="De Vos L."/>
            <person name="Chen L."/>
            <person name="Duong T.A."/>
            <person name="Gao Y."/>
            <person name="Hammerbacher A."/>
            <person name="Kikkert J.R."/>
            <person name="Li Y."/>
            <person name="Li H."/>
            <person name="Li K."/>
            <person name="Li Q."/>
            <person name="Liu X."/>
            <person name="Ma X."/>
            <person name="Naidoo K."/>
            <person name="Pethybridge S.J."/>
            <person name="Sun J."/>
            <person name="Steenkamp E.T."/>
            <person name="van der Nest M.A."/>
            <person name="van Wyk S."/>
            <person name="Wingfield M.J."/>
            <person name="Xiong C."/>
            <person name="Yue Q."/>
            <person name="Zhang X."/>
        </authorList>
    </citation>
    <scope>NUCLEOTIDE SEQUENCE [LARGE SCALE GENOMIC DNA]</scope>
    <source>
        <strain evidence="5 6">BP5796</strain>
    </source>
</reference>
<sequence length="819" mass="92218">MASIDDDDLIDFSNWEGWALSPYSMLPTTPAPAPTLAPCTFVKPSSDAAAEDSMELRSQDTMKEVVVSTPTWRRGRQKKENLKYPTPASRDMEKQTEMVITPGTSKSIKSQSVILNTSMSVSNKSIPKTMPRKQETLLPNTPKLNPADIAAAAAREFSRIHAPEWAKRELPLQEPLELQEALKEIKSKQNTSRREISRSRSLEDDKTPNNLFVSGLAVGGFDRLERSLRHFFSRYGYIDEIQLGHENDGICSGYAFVRMMSAADATSAINDMHGSRLKDLSSHVSIQRVCDLQDLRLAIAQFSCMEGSDTSQQRFKVEDRNTEDNDNPPKSQDPEKTVLKVVQHGLPDASTDHTDPRKSTKLLVTNLKSTVTEGALWKLFEKYNPAIVHLPLDKETHAPRGFAFVEMHTNKNASDAIKDLQNQDFMSNPLRVKYVSQTQTTRHDHSDTIHPLSEPYHDKHRSSAGWIGDLSPPISSTSAGSTILSSNPTKKPNTDMITERLEGGLSTNFLPIDVETKIQLEIFAHAEHARDQVLNTIEKNIIQLRNDREHESQTLTEIKELLIRSIDEASAEMVALRNSNPKAESVMKALRESNTLAKSQISALKDENSKVNSEIESSGKSNVQAQSEIVAARQMKSEFKAQVGALQKQLLHMKSMQGAQAVERAHLINANMNLHAQNETLQVNIESLQNSFTNEKKLHEIELGKYIAQRKRLQTKNEALNQQAELAMVEKKDLKKRHGLQVENNKRILEKVREEEMKKDIMIEQLKTENKSLKAQIDSLGHSSTSVSSREQTWNEERGNLLTQIQSLLDERARQELYD</sequence>
<feature type="region of interest" description="Disordered" evidence="3">
    <location>
        <begin position="438"/>
        <end position="461"/>
    </location>
</feature>
<dbReference type="OrthoDB" id="5970at2759"/>
<dbReference type="GO" id="GO:0003723">
    <property type="term" value="F:RNA binding"/>
    <property type="evidence" value="ECO:0007669"/>
    <property type="project" value="UniProtKB-UniRule"/>
</dbReference>
<feature type="region of interest" description="Disordered" evidence="3">
    <location>
        <begin position="311"/>
        <end position="336"/>
    </location>
</feature>
<dbReference type="SMART" id="SM00360">
    <property type="entry name" value="RRM"/>
    <property type="match status" value="2"/>
</dbReference>
<dbReference type="Pfam" id="PF00076">
    <property type="entry name" value="RRM_1"/>
    <property type="match status" value="2"/>
</dbReference>
<dbReference type="PANTHER" id="PTHR48034">
    <property type="entry name" value="TRANSFORMER-2 SEX-DETERMINING PROTEIN-RELATED"/>
    <property type="match status" value="1"/>
</dbReference>
<feature type="domain" description="RRM" evidence="4">
    <location>
        <begin position="360"/>
        <end position="437"/>
    </location>
</feature>
<dbReference type="SUPFAM" id="SSF54928">
    <property type="entry name" value="RNA-binding domain, RBD"/>
    <property type="match status" value="2"/>
</dbReference>
<name>A0A3D8RI84_9HELO</name>
<dbReference type="InterPro" id="IPR000504">
    <property type="entry name" value="RRM_dom"/>
</dbReference>
<evidence type="ECO:0000256" key="1">
    <source>
        <dbReference type="PROSITE-ProRule" id="PRU00176"/>
    </source>
</evidence>
<dbReference type="Gene3D" id="3.30.70.330">
    <property type="match status" value="2"/>
</dbReference>
<feature type="domain" description="RRM" evidence="4">
    <location>
        <begin position="209"/>
        <end position="302"/>
    </location>
</feature>
<feature type="coiled-coil region" evidence="2">
    <location>
        <begin position="671"/>
        <end position="783"/>
    </location>
</feature>
<dbReference type="PROSITE" id="PS50102">
    <property type="entry name" value="RRM"/>
    <property type="match status" value="2"/>
</dbReference>
<keyword evidence="6" id="KW-1185">Reference proteome</keyword>
<dbReference type="CDD" id="cd00590">
    <property type="entry name" value="RRM_SF"/>
    <property type="match status" value="1"/>
</dbReference>
<evidence type="ECO:0000256" key="3">
    <source>
        <dbReference type="SAM" id="MobiDB-lite"/>
    </source>
</evidence>
<comment type="caution">
    <text evidence="5">The sequence shown here is derived from an EMBL/GenBank/DDBJ whole genome shotgun (WGS) entry which is preliminary data.</text>
</comment>